<name>I3WY41_9ACTN</name>
<organism evidence="2">
    <name type="scientific">Streptomyces sp. CS684</name>
    <dbReference type="NCBI Taxonomy" id="272618"/>
    <lineage>
        <taxon>Bacteria</taxon>
        <taxon>Bacillati</taxon>
        <taxon>Actinomycetota</taxon>
        <taxon>Actinomycetes</taxon>
        <taxon>Kitasatosporales</taxon>
        <taxon>Streptomycetaceae</taxon>
        <taxon>Streptomyces</taxon>
    </lineage>
</organism>
<evidence type="ECO:0000313" key="2">
    <source>
        <dbReference type="EMBL" id="AFL48541.1"/>
    </source>
</evidence>
<reference evidence="2" key="1">
    <citation type="submission" date="2012-03" db="EMBL/GenBank/DDBJ databases">
        <title>Organization of laidlomycin biosynthetic gene cluster in Streptomyces laidlogenes KCTC 10631BP.</title>
        <authorList>
            <person name="Hwang J.Y."/>
            <person name="Kim H.S."/>
            <person name="Sedai B."/>
            <person name="Nam D.H."/>
        </authorList>
    </citation>
    <scope>NUCLEOTIDE SEQUENCE</scope>
    <source>
        <strain evidence="2">CS684</strain>
    </source>
</reference>
<sequence length="155" mass="17216">MSRSWWSVSERPKRPYTKDEVLHGVALIQAHLAEDMDAIAALQGLEEDERSARETARAMFALAHIIVYGAVIPQMWVVKKDFSYGNTGNVPELSLALLFVERIEQRVELAHVHPVVGALSAGDVMGLIVECLGTKMEDVPTFLDAVREQTLRSMA</sequence>
<proteinExistence type="predicted"/>
<dbReference type="EMBL" id="JQ793783">
    <property type="protein sequence ID" value="AFL48541.1"/>
    <property type="molecule type" value="Genomic_DNA"/>
</dbReference>
<keyword evidence="1" id="KW-0472">Membrane</keyword>
<protein>
    <submittedName>
        <fullName evidence="2">Uncharacterized protein</fullName>
    </submittedName>
</protein>
<feature type="transmembrane region" description="Helical" evidence="1">
    <location>
        <begin position="58"/>
        <end position="77"/>
    </location>
</feature>
<dbReference type="InterPro" id="IPR045771">
    <property type="entry name" value="DUF6224"/>
</dbReference>
<evidence type="ECO:0000256" key="1">
    <source>
        <dbReference type="SAM" id="Phobius"/>
    </source>
</evidence>
<dbReference type="Pfam" id="PF19734">
    <property type="entry name" value="DUF6224"/>
    <property type="match status" value="1"/>
</dbReference>
<keyword evidence="1" id="KW-1133">Transmembrane helix</keyword>
<dbReference type="AlphaFoldDB" id="I3WY41"/>
<keyword evidence="1" id="KW-0812">Transmembrane</keyword>
<accession>I3WY41</accession>